<dbReference type="Gene3D" id="3.40.50.300">
    <property type="entry name" value="P-loop containing nucleotide triphosphate hydrolases"/>
    <property type="match status" value="1"/>
</dbReference>
<feature type="domain" description="AAA+ ATPase" evidence="3">
    <location>
        <begin position="42"/>
        <end position="328"/>
    </location>
</feature>
<dbReference type="PANTHER" id="PTHR35894">
    <property type="entry name" value="GENERAL SECRETION PATHWAY PROTEIN A-RELATED"/>
    <property type="match status" value="1"/>
</dbReference>
<dbReference type="STRING" id="1748243.Tel_13695"/>
<keyword evidence="5" id="KW-1185">Reference proteome</keyword>
<feature type="coiled-coil region" evidence="1">
    <location>
        <begin position="307"/>
        <end position="334"/>
    </location>
</feature>
<dbReference type="SUPFAM" id="SSF52540">
    <property type="entry name" value="P-loop containing nucleoside triphosphate hydrolases"/>
    <property type="match status" value="1"/>
</dbReference>
<evidence type="ECO:0000313" key="5">
    <source>
        <dbReference type="Proteomes" id="UP000055136"/>
    </source>
</evidence>
<accession>A0A0S2TG38</accession>
<dbReference type="InterPro" id="IPR052026">
    <property type="entry name" value="ExeA_AAA_ATPase_DNA-bind"/>
</dbReference>
<proteinExistence type="predicted"/>
<dbReference type="InterPro" id="IPR049945">
    <property type="entry name" value="AAA_22"/>
</dbReference>
<evidence type="ECO:0000313" key="4">
    <source>
        <dbReference type="EMBL" id="ALP54101.1"/>
    </source>
</evidence>
<dbReference type="InterPro" id="IPR027417">
    <property type="entry name" value="P-loop_NTPase"/>
</dbReference>
<dbReference type="KEGG" id="tee:Tel_13695"/>
<keyword evidence="1" id="KW-0175">Coiled coil</keyword>
<gene>
    <name evidence="4" type="ORF">Tel_13695</name>
</gene>
<dbReference type="AlphaFoldDB" id="A0A0S2TG38"/>
<dbReference type="PANTHER" id="PTHR35894:SF1">
    <property type="entry name" value="PHOSPHORIBULOKINASE _ URIDINE KINASE FAMILY"/>
    <property type="match status" value="1"/>
</dbReference>
<dbReference type="InterPro" id="IPR003593">
    <property type="entry name" value="AAA+_ATPase"/>
</dbReference>
<feature type="region of interest" description="Disordered" evidence="2">
    <location>
        <begin position="268"/>
        <end position="292"/>
    </location>
</feature>
<protein>
    <submittedName>
        <fullName evidence="4">ATPase</fullName>
    </submittedName>
</protein>
<organism evidence="4 5">
    <name type="scientific">Candidatus Tenderia electrophaga</name>
    <dbReference type="NCBI Taxonomy" id="1748243"/>
    <lineage>
        <taxon>Bacteria</taxon>
        <taxon>Pseudomonadati</taxon>
        <taxon>Pseudomonadota</taxon>
        <taxon>Gammaproteobacteria</taxon>
        <taxon>Candidatus Tenderiales</taxon>
        <taxon>Candidatus Tenderiaceae</taxon>
        <taxon>Candidatus Tenderia</taxon>
    </lineage>
</organism>
<dbReference type="GO" id="GO:0016887">
    <property type="term" value="F:ATP hydrolysis activity"/>
    <property type="evidence" value="ECO:0007669"/>
    <property type="project" value="InterPro"/>
</dbReference>
<evidence type="ECO:0000259" key="3">
    <source>
        <dbReference type="SMART" id="SM00382"/>
    </source>
</evidence>
<reference evidence="4" key="1">
    <citation type="submission" date="2015-10" db="EMBL/GenBank/DDBJ databases">
        <title>Description of Candidatus Tenderia electrophaga gen. nov, sp. nov., an Uncultivated Electroautotroph from a Biocathode Enrichment.</title>
        <authorList>
            <person name="Eddie B.J."/>
            <person name="Malanoski A.P."/>
            <person name="Wang Z."/>
            <person name="Hall R.J."/>
            <person name="Oh S.D."/>
            <person name="Heiner C."/>
            <person name="Lin B."/>
            <person name="Strycharz-Glaven S.M."/>
        </authorList>
    </citation>
    <scope>NUCLEOTIDE SEQUENCE [LARGE SCALE GENOMIC DNA]</scope>
    <source>
        <strain evidence="4">NRL1</strain>
    </source>
</reference>
<dbReference type="EMBL" id="CP013099">
    <property type="protein sequence ID" value="ALP54101.1"/>
    <property type="molecule type" value="Genomic_DNA"/>
</dbReference>
<dbReference type="NCBIfam" id="TIGR03015">
    <property type="entry name" value="pepcterm_ATPase"/>
    <property type="match status" value="1"/>
</dbReference>
<dbReference type="Proteomes" id="UP000055136">
    <property type="component" value="Chromosome"/>
</dbReference>
<dbReference type="Pfam" id="PF13401">
    <property type="entry name" value="AAA_22"/>
    <property type="match status" value="1"/>
</dbReference>
<dbReference type="InterPro" id="IPR017466">
    <property type="entry name" value="XrtA-assoc_ATPase-like"/>
</dbReference>
<evidence type="ECO:0000256" key="2">
    <source>
        <dbReference type="SAM" id="MobiDB-lite"/>
    </source>
</evidence>
<name>A0A0S2TG38_9GAMM</name>
<dbReference type="SMART" id="SM00382">
    <property type="entry name" value="AAA"/>
    <property type="match status" value="1"/>
</dbReference>
<evidence type="ECO:0000256" key="1">
    <source>
        <dbReference type="SAM" id="Coils"/>
    </source>
</evidence>
<sequence length="337" mass="37894">MYESFYRFSAKPFQLSPDPKFFFGSQGHKRAMSYLRYGLTQGEGFIVITGGVGTGKTTLVRTLFADLAEENIVAAQLVNTHLEADDTLRMVAASFGLAHEGASKAAILKNLETFLMARAREGKRVLLVVDEAQNLPPESLEELRMLSNFEAGGRSLLQSFLLGQSGFKDTIQIERLEQLRQRIIAAFHLEPLSPEETRDYIEHRMRLVGWQGDPEISVEAHQAIFEISGGVPRRINNFCDRLLLYGYLEELHALELKHVQEVANELKQETPATASEAAAHDPEPELPELPSAPIHVGISQSRESEQLEGVETRVGILEERIDILERALRRFLETSRR</sequence>